<sequence length="200" mass="21960">MVPPRPPFWWCHSALLFLILLHFSSSFTKTHRSNGIVSTTEGDDGVGILELHHLVDIGQPLGIVLATWPNQSLSRAPTDIGMQAAMRSLRRMERETLLLISSGIGGMTPIGSGRRRRKVKKLRAAAPQGRHIMVLEATSPNATNGGRCIISADQAVHFCGFEEEVNEPPIPPPFDGICMQSARSGRVICYPKYEVSFVAF</sequence>
<gene>
    <name evidence="2" type="ORF">niasHT_007454</name>
</gene>
<proteinExistence type="predicted"/>
<dbReference type="AlphaFoldDB" id="A0ABD2LP76"/>
<accession>A0ABD2LP76</accession>
<feature type="signal peptide" evidence="1">
    <location>
        <begin position="1"/>
        <end position="26"/>
    </location>
</feature>
<reference evidence="2 3" key="1">
    <citation type="submission" date="2024-10" db="EMBL/GenBank/DDBJ databases">
        <authorList>
            <person name="Kim D."/>
        </authorList>
    </citation>
    <scope>NUCLEOTIDE SEQUENCE [LARGE SCALE GENOMIC DNA]</scope>
    <source>
        <strain evidence="2">BH-2024</strain>
    </source>
</reference>
<dbReference type="EMBL" id="JBICBT010000334">
    <property type="protein sequence ID" value="KAL3117051.1"/>
    <property type="molecule type" value="Genomic_DNA"/>
</dbReference>
<keyword evidence="1" id="KW-0732">Signal</keyword>
<name>A0ABD2LP76_9BILA</name>
<protein>
    <submittedName>
        <fullName evidence="2">Uncharacterized protein</fullName>
    </submittedName>
</protein>
<feature type="chain" id="PRO_5044744221" evidence="1">
    <location>
        <begin position="27"/>
        <end position="200"/>
    </location>
</feature>
<dbReference type="Proteomes" id="UP001620626">
    <property type="component" value="Unassembled WGS sequence"/>
</dbReference>
<evidence type="ECO:0000256" key="1">
    <source>
        <dbReference type="SAM" id="SignalP"/>
    </source>
</evidence>
<evidence type="ECO:0000313" key="3">
    <source>
        <dbReference type="Proteomes" id="UP001620626"/>
    </source>
</evidence>
<organism evidence="2 3">
    <name type="scientific">Heterodera trifolii</name>
    <dbReference type="NCBI Taxonomy" id="157864"/>
    <lineage>
        <taxon>Eukaryota</taxon>
        <taxon>Metazoa</taxon>
        <taxon>Ecdysozoa</taxon>
        <taxon>Nematoda</taxon>
        <taxon>Chromadorea</taxon>
        <taxon>Rhabditida</taxon>
        <taxon>Tylenchina</taxon>
        <taxon>Tylenchomorpha</taxon>
        <taxon>Tylenchoidea</taxon>
        <taxon>Heteroderidae</taxon>
        <taxon>Heteroderinae</taxon>
        <taxon>Heterodera</taxon>
    </lineage>
</organism>
<evidence type="ECO:0000313" key="2">
    <source>
        <dbReference type="EMBL" id="KAL3117051.1"/>
    </source>
</evidence>
<comment type="caution">
    <text evidence="2">The sequence shown here is derived from an EMBL/GenBank/DDBJ whole genome shotgun (WGS) entry which is preliminary data.</text>
</comment>
<keyword evidence="3" id="KW-1185">Reference proteome</keyword>